<evidence type="ECO:0000256" key="1">
    <source>
        <dbReference type="SAM" id="MobiDB-lite"/>
    </source>
</evidence>
<accession>A0A2U9CML3</accession>
<proteinExistence type="predicted"/>
<name>A0A2U9CML3_SCOMX</name>
<keyword evidence="3" id="KW-1185">Reference proteome</keyword>
<dbReference type="AlphaFoldDB" id="A0A2U9CML3"/>
<sequence>MTSAPQRKSQRAHHSVSSTEPRRRQALSSRCFRDTAGAYGSCPCTEEALSMSPRPVLALHVTSAVTGGTKRTGTRSPVLLEGLAASIPPLPAPPSLSPNQFRMPLLVALICNEKQGRRG</sequence>
<evidence type="ECO:0000313" key="3">
    <source>
        <dbReference type="Proteomes" id="UP000246464"/>
    </source>
</evidence>
<organism evidence="2 3">
    <name type="scientific">Scophthalmus maximus</name>
    <name type="common">Turbot</name>
    <name type="synonym">Psetta maxima</name>
    <dbReference type="NCBI Taxonomy" id="52904"/>
    <lineage>
        <taxon>Eukaryota</taxon>
        <taxon>Metazoa</taxon>
        <taxon>Chordata</taxon>
        <taxon>Craniata</taxon>
        <taxon>Vertebrata</taxon>
        <taxon>Euteleostomi</taxon>
        <taxon>Actinopterygii</taxon>
        <taxon>Neopterygii</taxon>
        <taxon>Teleostei</taxon>
        <taxon>Neoteleostei</taxon>
        <taxon>Acanthomorphata</taxon>
        <taxon>Carangaria</taxon>
        <taxon>Pleuronectiformes</taxon>
        <taxon>Pleuronectoidei</taxon>
        <taxon>Scophthalmidae</taxon>
        <taxon>Scophthalmus</taxon>
    </lineage>
</organism>
<dbReference type="Proteomes" id="UP000246464">
    <property type="component" value="Chromosome 18"/>
</dbReference>
<dbReference type="EMBL" id="CP026260">
    <property type="protein sequence ID" value="AWP17210.1"/>
    <property type="molecule type" value="Genomic_DNA"/>
</dbReference>
<reference evidence="2 3" key="1">
    <citation type="submission" date="2017-12" db="EMBL/GenBank/DDBJ databases">
        <title>Integrating genomic resources of turbot (Scophthalmus maximus) in depth evaluation of genetic and physical mapping variation across individuals.</title>
        <authorList>
            <person name="Martinez P."/>
        </authorList>
    </citation>
    <scope>NUCLEOTIDE SEQUENCE [LARGE SCALE GENOMIC DNA]</scope>
</reference>
<protein>
    <submittedName>
        <fullName evidence="2">Uncharacterized protein</fullName>
    </submittedName>
</protein>
<gene>
    <name evidence="2" type="ORF">SMAX5B_020273</name>
</gene>
<feature type="region of interest" description="Disordered" evidence="1">
    <location>
        <begin position="1"/>
        <end position="28"/>
    </location>
</feature>
<evidence type="ECO:0000313" key="2">
    <source>
        <dbReference type="EMBL" id="AWP17210.1"/>
    </source>
</evidence>